<keyword evidence="2" id="KW-1185">Reference proteome</keyword>
<protein>
    <recommendedName>
        <fullName evidence="3">YkgJ family cysteine cluster protein</fullName>
    </recommendedName>
</protein>
<comment type="caution">
    <text evidence="1">The sequence shown here is derived from an EMBL/GenBank/DDBJ whole genome shotgun (WGS) entry which is preliminary data.</text>
</comment>
<proteinExistence type="predicted"/>
<reference evidence="1" key="1">
    <citation type="submission" date="2023-01" db="EMBL/GenBank/DDBJ databases">
        <title>Metagenome sequencing of chrysophaentin producing Chrysophaeum taylorii.</title>
        <authorList>
            <person name="Davison J."/>
            <person name="Bewley C."/>
        </authorList>
    </citation>
    <scope>NUCLEOTIDE SEQUENCE</scope>
    <source>
        <strain evidence="1">NIES-1699</strain>
    </source>
</reference>
<dbReference type="PANTHER" id="PTHR36791:SF2">
    <property type="entry name" value="OS03G0363400 PROTEIN"/>
    <property type="match status" value="1"/>
</dbReference>
<evidence type="ECO:0000313" key="2">
    <source>
        <dbReference type="Proteomes" id="UP001230188"/>
    </source>
</evidence>
<name>A0AAD7UCN7_9STRA</name>
<dbReference type="EMBL" id="JAQMWT010000443">
    <property type="protein sequence ID" value="KAJ8601249.1"/>
    <property type="molecule type" value="Genomic_DNA"/>
</dbReference>
<evidence type="ECO:0000313" key="1">
    <source>
        <dbReference type="EMBL" id="KAJ8601249.1"/>
    </source>
</evidence>
<dbReference type="AlphaFoldDB" id="A0AAD7UCN7"/>
<gene>
    <name evidence="1" type="ORF">CTAYLR_003257</name>
</gene>
<sequence length="89" mass="10404">MVGTDGWCVHFDRDRRLCTVYETRPDFCRVTPATFDRMYGVDEAHFDSFCTACCRDHITDVYGTSSNEMQRFNKAIKALRREATRDSSY</sequence>
<dbReference type="InterPro" id="IPR005358">
    <property type="entry name" value="Puta_zinc/iron-chelating_dom"/>
</dbReference>
<dbReference type="Proteomes" id="UP001230188">
    <property type="component" value="Unassembled WGS sequence"/>
</dbReference>
<organism evidence="1 2">
    <name type="scientific">Chrysophaeum taylorii</name>
    <dbReference type="NCBI Taxonomy" id="2483200"/>
    <lineage>
        <taxon>Eukaryota</taxon>
        <taxon>Sar</taxon>
        <taxon>Stramenopiles</taxon>
        <taxon>Ochrophyta</taxon>
        <taxon>Pelagophyceae</taxon>
        <taxon>Pelagomonadales</taxon>
        <taxon>Pelagomonadaceae</taxon>
        <taxon>Chrysophaeum</taxon>
    </lineage>
</organism>
<dbReference type="Pfam" id="PF03692">
    <property type="entry name" value="CxxCxxCC"/>
    <property type="match status" value="1"/>
</dbReference>
<accession>A0AAD7UCN7</accession>
<dbReference type="PANTHER" id="PTHR36791">
    <property type="entry name" value="OS03G0363400 PROTEIN"/>
    <property type="match status" value="1"/>
</dbReference>
<evidence type="ECO:0008006" key="3">
    <source>
        <dbReference type="Google" id="ProtNLM"/>
    </source>
</evidence>